<protein>
    <submittedName>
        <fullName evidence="1">Uncharacterized protein</fullName>
    </submittedName>
</protein>
<gene>
    <name evidence="1" type="ORF">MNBD_PLANCTO02-3288</name>
</gene>
<organism evidence="1">
    <name type="scientific">hydrothermal vent metagenome</name>
    <dbReference type="NCBI Taxonomy" id="652676"/>
    <lineage>
        <taxon>unclassified sequences</taxon>
        <taxon>metagenomes</taxon>
        <taxon>ecological metagenomes</taxon>
    </lineage>
</organism>
<evidence type="ECO:0000313" key="1">
    <source>
        <dbReference type="EMBL" id="VAX41617.1"/>
    </source>
</evidence>
<name>A0A3B1E8L5_9ZZZZ</name>
<dbReference type="EMBL" id="UOGL01000571">
    <property type="protein sequence ID" value="VAX41617.1"/>
    <property type="molecule type" value="Genomic_DNA"/>
</dbReference>
<reference evidence="1" key="1">
    <citation type="submission" date="2018-06" db="EMBL/GenBank/DDBJ databases">
        <authorList>
            <person name="Zhirakovskaya E."/>
        </authorList>
    </citation>
    <scope>NUCLEOTIDE SEQUENCE</scope>
</reference>
<accession>A0A3B1E8L5</accession>
<dbReference type="AlphaFoldDB" id="A0A3B1E8L5"/>
<sequence>MLRRTLFATAAFAATLLIASLATTPTEAAGQGQPTNWERFYHYPYVYYPHNFQNTKQEYNSLYYRYPASRRIPVYRKDWHNYYPSPRPYHFGHHFILDVF</sequence>
<proteinExistence type="predicted"/>